<dbReference type="Proteomes" id="UP000564629">
    <property type="component" value="Unassembled WGS sequence"/>
</dbReference>
<dbReference type="GO" id="GO:0006285">
    <property type="term" value="P:base-excision repair, AP site formation"/>
    <property type="evidence" value="ECO:0007669"/>
    <property type="project" value="TreeGrafter"/>
</dbReference>
<dbReference type="Pfam" id="PF06029">
    <property type="entry name" value="AlkA_N"/>
    <property type="match status" value="1"/>
</dbReference>
<dbReference type="GO" id="GO:0032131">
    <property type="term" value="F:alkylated DNA binding"/>
    <property type="evidence" value="ECO:0007669"/>
    <property type="project" value="TreeGrafter"/>
</dbReference>
<dbReference type="InterPro" id="IPR010316">
    <property type="entry name" value="AlkA_N"/>
</dbReference>
<keyword evidence="9" id="KW-0234">DNA repair</keyword>
<dbReference type="PANTHER" id="PTHR43003:SF13">
    <property type="entry name" value="DNA-3-METHYLADENINE GLYCOSYLASE 2"/>
    <property type="match status" value="1"/>
</dbReference>
<dbReference type="InterPro" id="IPR023170">
    <property type="entry name" value="HhH_base_excis_C"/>
</dbReference>
<dbReference type="InterPro" id="IPR051912">
    <property type="entry name" value="Alkylbase_DNA_Glycosylase/TA"/>
</dbReference>
<dbReference type="GO" id="GO:0008270">
    <property type="term" value="F:zinc ion binding"/>
    <property type="evidence" value="ECO:0007669"/>
    <property type="project" value="InterPro"/>
</dbReference>
<dbReference type="GO" id="GO:0005737">
    <property type="term" value="C:cytoplasm"/>
    <property type="evidence" value="ECO:0007669"/>
    <property type="project" value="TreeGrafter"/>
</dbReference>
<keyword evidence="11" id="KW-0378">Hydrolase</keyword>
<dbReference type="CDD" id="cd00056">
    <property type="entry name" value="ENDO3c"/>
    <property type="match status" value="1"/>
</dbReference>
<dbReference type="GO" id="GO:0032259">
    <property type="term" value="P:methylation"/>
    <property type="evidence" value="ECO:0007669"/>
    <property type="project" value="UniProtKB-KW"/>
</dbReference>
<dbReference type="GO" id="GO:0032993">
    <property type="term" value="C:protein-DNA complex"/>
    <property type="evidence" value="ECO:0007669"/>
    <property type="project" value="TreeGrafter"/>
</dbReference>
<evidence type="ECO:0000256" key="5">
    <source>
        <dbReference type="ARBA" id="ARBA00022763"/>
    </source>
</evidence>
<organism evidence="11 12">
    <name type="scientific">Cellulomonas hominis</name>
    <dbReference type="NCBI Taxonomy" id="156981"/>
    <lineage>
        <taxon>Bacteria</taxon>
        <taxon>Bacillati</taxon>
        <taxon>Actinomycetota</taxon>
        <taxon>Actinomycetes</taxon>
        <taxon>Micrococcales</taxon>
        <taxon>Cellulomonadaceae</taxon>
        <taxon>Cellulomonas</taxon>
    </lineage>
</organism>
<gene>
    <name evidence="11" type="ORF">HNR08_002245</name>
</gene>
<dbReference type="EC" id="3.2.2.21" evidence="3"/>
<dbReference type="Pfam" id="PF02805">
    <property type="entry name" value="Ada_Zn_binding"/>
    <property type="match status" value="1"/>
</dbReference>
<evidence type="ECO:0000256" key="4">
    <source>
        <dbReference type="ARBA" id="ARBA00022603"/>
    </source>
</evidence>
<feature type="domain" description="HTH araC/xylS-type" evidence="10">
    <location>
        <begin position="98"/>
        <end position="196"/>
    </location>
</feature>
<reference evidence="11 12" key="1">
    <citation type="submission" date="2020-08" db="EMBL/GenBank/DDBJ databases">
        <title>Sequencing the genomes of 1000 actinobacteria strains.</title>
        <authorList>
            <person name="Klenk H.-P."/>
        </authorList>
    </citation>
    <scope>NUCLEOTIDE SEQUENCE [LARGE SCALE GENOMIC DNA]</scope>
    <source>
        <strain evidence="11 12">DSM 9581</strain>
    </source>
</reference>
<evidence type="ECO:0000313" key="11">
    <source>
        <dbReference type="EMBL" id="MBB5473509.1"/>
    </source>
</evidence>
<dbReference type="SUPFAM" id="SSF57884">
    <property type="entry name" value="Ada DNA repair protein, N-terminal domain (N-Ada 10)"/>
    <property type="match status" value="1"/>
</dbReference>
<comment type="caution">
    <text evidence="11">The sequence shown here is derived from an EMBL/GenBank/DDBJ whole genome shotgun (WGS) entry which is preliminary data.</text>
</comment>
<dbReference type="GO" id="GO:0043565">
    <property type="term" value="F:sequence-specific DNA binding"/>
    <property type="evidence" value="ECO:0007669"/>
    <property type="project" value="InterPro"/>
</dbReference>
<dbReference type="SMART" id="SM00478">
    <property type="entry name" value="ENDO3c"/>
    <property type="match status" value="1"/>
</dbReference>
<keyword evidence="4" id="KW-0489">Methyltransferase</keyword>
<dbReference type="Pfam" id="PF12833">
    <property type="entry name" value="HTH_18"/>
    <property type="match status" value="1"/>
</dbReference>
<accession>A0A7W8WAC7</accession>
<dbReference type="InterPro" id="IPR037046">
    <property type="entry name" value="AlkA_N_sf"/>
</dbReference>
<dbReference type="Pfam" id="PF00730">
    <property type="entry name" value="HhH-GPD"/>
    <property type="match status" value="1"/>
</dbReference>
<dbReference type="SUPFAM" id="SSF55945">
    <property type="entry name" value="TATA-box binding protein-like"/>
    <property type="match status" value="1"/>
</dbReference>
<evidence type="ECO:0000256" key="7">
    <source>
        <dbReference type="ARBA" id="ARBA00023159"/>
    </source>
</evidence>
<evidence type="ECO:0000256" key="8">
    <source>
        <dbReference type="ARBA" id="ARBA00023163"/>
    </source>
</evidence>
<dbReference type="InterPro" id="IPR018060">
    <property type="entry name" value="HTH_AraC"/>
</dbReference>
<dbReference type="GO" id="GO:0008725">
    <property type="term" value="F:DNA-3-methyladenine glycosylase activity"/>
    <property type="evidence" value="ECO:0007669"/>
    <property type="project" value="TreeGrafter"/>
</dbReference>
<proteinExistence type="predicted"/>
<keyword evidence="11" id="KW-0326">Glycosidase</keyword>
<sequence>MTTTLPQDDLPTWIDRAVAYRAVSGRDPRYDGRLYLGVTSTGVYCRPSCPARTPRQENCRYYRSSAAAVAAGFRACRRCRPDALPGTREWDARADLAAQALRAIASGVVDEAGVEGLAARLHVSARHLQRVVVAEVGAGPAQIARSRRAQLARHLIDETRLPMADVAFAAGFASVRQFNDVMRETFGATPRELRARRRGPALPAPDARTPVDRARLALHLRHRGPLDAAAWFAHVERRAVPGLEVAEDGPDGYRVRRLAPAPHGPALVDVRLAADGSRVDVELELASVGDLAPTVARVRRWLDLDADPALVGAVLAEDPDLAPLVAARPGLRVPGTVDGYELAVRTVLGQQVSVAAARTLTARLVAAHGAPGPGGLRAFPRPEALAAVPVTELRGLGLTGARAATVLAVAEAVAGGLHLDPAADRERARAALLALPGIGAWTTEYVALRALGDPDAFCEGDLVLRRAVGRYAPTPDRAGSPSARAVRERSQRWRPWRGYAAQHLWTAVSADDPAAAPAP</sequence>
<dbReference type="EMBL" id="JACHDN010000001">
    <property type="protein sequence ID" value="MBB5473509.1"/>
    <property type="molecule type" value="Genomic_DNA"/>
</dbReference>
<dbReference type="RefSeq" id="WP_338075801.1">
    <property type="nucleotide sequence ID" value="NZ_JACHDN010000001.1"/>
</dbReference>
<dbReference type="SMART" id="SM00342">
    <property type="entry name" value="HTH_ARAC"/>
    <property type="match status" value="1"/>
</dbReference>
<evidence type="ECO:0000256" key="3">
    <source>
        <dbReference type="ARBA" id="ARBA00012000"/>
    </source>
</evidence>
<dbReference type="SMART" id="SM01009">
    <property type="entry name" value="AlkA_N"/>
    <property type="match status" value="1"/>
</dbReference>
<evidence type="ECO:0000256" key="2">
    <source>
        <dbReference type="ARBA" id="ARBA00001947"/>
    </source>
</evidence>
<dbReference type="InterPro" id="IPR004026">
    <property type="entry name" value="Ada_DNA_repair_Zn-bd"/>
</dbReference>
<dbReference type="SUPFAM" id="SSF48150">
    <property type="entry name" value="DNA-glycosylase"/>
    <property type="match status" value="1"/>
</dbReference>
<dbReference type="GO" id="GO:0043916">
    <property type="term" value="F:DNA-7-methylguanine glycosylase activity"/>
    <property type="evidence" value="ECO:0007669"/>
    <property type="project" value="TreeGrafter"/>
</dbReference>
<keyword evidence="6" id="KW-0805">Transcription regulation</keyword>
<comment type="cofactor">
    <cofactor evidence="2">
        <name>Zn(2+)</name>
        <dbReference type="ChEBI" id="CHEBI:29105"/>
    </cofactor>
</comment>
<dbReference type="PROSITE" id="PS01124">
    <property type="entry name" value="HTH_ARAC_FAMILY_2"/>
    <property type="match status" value="1"/>
</dbReference>
<dbReference type="InterPro" id="IPR003265">
    <property type="entry name" value="HhH-GPD_domain"/>
</dbReference>
<evidence type="ECO:0000256" key="6">
    <source>
        <dbReference type="ARBA" id="ARBA00023015"/>
    </source>
</evidence>
<protein>
    <recommendedName>
        <fullName evidence="3">DNA-3-methyladenine glycosylase II</fullName>
        <ecNumber evidence="3">3.2.2.21</ecNumber>
    </recommendedName>
</protein>
<dbReference type="AlphaFoldDB" id="A0A7W8WAC7"/>
<dbReference type="Gene3D" id="3.30.310.20">
    <property type="entry name" value="DNA-3-methyladenine glycosylase AlkA, N-terminal domain"/>
    <property type="match status" value="1"/>
</dbReference>
<evidence type="ECO:0000259" key="10">
    <source>
        <dbReference type="PROSITE" id="PS01124"/>
    </source>
</evidence>
<comment type="catalytic activity">
    <reaction evidence="1">
        <text>Hydrolysis of alkylated DNA, releasing 3-methyladenine, 3-methylguanine, 7-methylguanine and 7-methyladenine.</text>
        <dbReference type="EC" id="3.2.2.21"/>
    </reaction>
</comment>
<dbReference type="PANTHER" id="PTHR43003">
    <property type="entry name" value="DNA-3-METHYLADENINE GLYCOSYLASE"/>
    <property type="match status" value="1"/>
</dbReference>
<keyword evidence="5" id="KW-0227">DNA damage</keyword>
<keyword evidence="8" id="KW-0804">Transcription</keyword>
<dbReference type="InterPro" id="IPR035451">
    <property type="entry name" value="Ada-like_dom_sf"/>
</dbReference>
<dbReference type="InterPro" id="IPR009057">
    <property type="entry name" value="Homeodomain-like_sf"/>
</dbReference>
<dbReference type="SUPFAM" id="SSF46689">
    <property type="entry name" value="Homeodomain-like"/>
    <property type="match status" value="1"/>
</dbReference>
<keyword evidence="4" id="KW-0808">Transferase</keyword>
<evidence type="ECO:0000256" key="1">
    <source>
        <dbReference type="ARBA" id="ARBA00000086"/>
    </source>
</evidence>
<dbReference type="GO" id="GO:0003700">
    <property type="term" value="F:DNA-binding transcription factor activity"/>
    <property type="evidence" value="ECO:0007669"/>
    <property type="project" value="InterPro"/>
</dbReference>
<keyword evidence="7" id="KW-0010">Activator</keyword>
<dbReference type="Gene3D" id="3.40.10.10">
    <property type="entry name" value="DNA Methylphosphotriester Repair Domain"/>
    <property type="match status" value="1"/>
</dbReference>
<evidence type="ECO:0000313" key="12">
    <source>
        <dbReference type="Proteomes" id="UP000564629"/>
    </source>
</evidence>
<dbReference type="GO" id="GO:0008168">
    <property type="term" value="F:methyltransferase activity"/>
    <property type="evidence" value="ECO:0007669"/>
    <property type="project" value="UniProtKB-KW"/>
</dbReference>
<name>A0A7W8WAC7_9CELL</name>
<dbReference type="GO" id="GO:0006307">
    <property type="term" value="P:DNA alkylation repair"/>
    <property type="evidence" value="ECO:0007669"/>
    <property type="project" value="TreeGrafter"/>
</dbReference>
<dbReference type="Gene3D" id="1.10.10.60">
    <property type="entry name" value="Homeodomain-like"/>
    <property type="match status" value="1"/>
</dbReference>
<evidence type="ECO:0000256" key="9">
    <source>
        <dbReference type="ARBA" id="ARBA00023204"/>
    </source>
</evidence>
<dbReference type="Gene3D" id="1.10.340.30">
    <property type="entry name" value="Hypothetical protein, domain 2"/>
    <property type="match status" value="1"/>
</dbReference>
<dbReference type="Gene3D" id="1.10.1670.10">
    <property type="entry name" value="Helix-hairpin-Helix base-excision DNA repair enzymes (C-terminal)"/>
    <property type="match status" value="1"/>
</dbReference>
<dbReference type="InterPro" id="IPR011257">
    <property type="entry name" value="DNA_glycosylase"/>
</dbReference>